<dbReference type="GO" id="GO:0000400">
    <property type="term" value="F:four-way junction DNA binding"/>
    <property type="evidence" value="ECO:0007669"/>
    <property type="project" value="UniProtKB-UniRule"/>
</dbReference>
<dbReference type="Pfam" id="PF07499">
    <property type="entry name" value="RuvA_C"/>
    <property type="match status" value="1"/>
</dbReference>
<evidence type="ECO:0000313" key="8">
    <source>
        <dbReference type="EMBL" id="GCB30697.1"/>
    </source>
</evidence>
<dbReference type="GO" id="GO:0009379">
    <property type="term" value="C:Holliday junction helicase complex"/>
    <property type="evidence" value="ECO:0007669"/>
    <property type="project" value="InterPro"/>
</dbReference>
<dbReference type="InterPro" id="IPR013849">
    <property type="entry name" value="DNA_helicase_Holl-junc_RuvA_I"/>
</dbReference>
<comment type="domain">
    <text evidence="6">Has three domains with a flexible linker between the domains II and III and assumes an 'L' shape. Domain III is highly mobile and contacts RuvB.</text>
</comment>
<keyword evidence="1 6" id="KW-0963">Cytoplasm</keyword>
<dbReference type="GO" id="GO:0048476">
    <property type="term" value="C:Holliday junction resolvase complex"/>
    <property type="evidence" value="ECO:0007669"/>
    <property type="project" value="UniProtKB-UniRule"/>
</dbReference>
<evidence type="ECO:0000256" key="1">
    <source>
        <dbReference type="ARBA" id="ARBA00022490"/>
    </source>
</evidence>
<feature type="region of interest" description="Domain I" evidence="6">
    <location>
        <begin position="13"/>
        <end position="76"/>
    </location>
</feature>
<comment type="subcellular location">
    <subcellularLocation>
        <location evidence="6">Cytoplasm</location>
    </subcellularLocation>
</comment>
<comment type="caution">
    <text evidence="8">The sequence shown here is derived from an EMBL/GenBank/DDBJ whole genome shotgun (WGS) entry which is preliminary data.</text>
</comment>
<dbReference type="HAMAP" id="MF_00031">
    <property type="entry name" value="DNA_HJ_migration_RuvA"/>
    <property type="match status" value="1"/>
</dbReference>
<dbReference type="Gene3D" id="1.10.8.10">
    <property type="entry name" value="DNA helicase RuvA subunit, C-terminal domain"/>
    <property type="match status" value="1"/>
</dbReference>
<evidence type="ECO:0000256" key="3">
    <source>
        <dbReference type="ARBA" id="ARBA00023125"/>
    </source>
</evidence>
<dbReference type="SUPFAM" id="SSF46929">
    <property type="entry name" value="DNA helicase RuvA subunit, C-terminal domain"/>
    <property type="match status" value="1"/>
</dbReference>
<keyword evidence="2 6" id="KW-0227">DNA damage</keyword>
<dbReference type="AlphaFoldDB" id="A0A401LGS1"/>
<organism evidence="8 9">
    <name type="scientific">Anaerotignum faecicola</name>
    <dbReference type="NCBI Taxonomy" id="2358141"/>
    <lineage>
        <taxon>Bacteria</taxon>
        <taxon>Bacillati</taxon>
        <taxon>Bacillota</taxon>
        <taxon>Clostridia</taxon>
        <taxon>Lachnospirales</taxon>
        <taxon>Anaerotignaceae</taxon>
        <taxon>Anaerotignum</taxon>
    </lineage>
</organism>
<keyword evidence="8" id="KW-0067">ATP-binding</keyword>
<feature type="domain" description="Helix-hairpin-helix DNA-binding motif class 1" evidence="7">
    <location>
        <begin position="120"/>
        <end position="139"/>
    </location>
</feature>
<keyword evidence="4 6" id="KW-0233">DNA recombination</keyword>
<comment type="similarity">
    <text evidence="6">Belongs to the RuvA family.</text>
</comment>
<dbReference type="GO" id="GO:0009378">
    <property type="term" value="F:four-way junction helicase activity"/>
    <property type="evidence" value="ECO:0007669"/>
    <property type="project" value="InterPro"/>
</dbReference>
<accession>A0A401LGS1</accession>
<feature type="region of interest" description="Domain III" evidence="6">
    <location>
        <begin position="168"/>
        <end position="214"/>
    </location>
</feature>
<dbReference type="InterPro" id="IPR010994">
    <property type="entry name" value="RuvA_2-like"/>
</dbReference>
<dbReference type="InterPro" id="IPR011114">
    <property type="entry name" value="RuvA_C"/>
</dbReference>
<protein>
    <recommendedName>
        <fullName evidence="6">Holliday junction branch migration complex subunit RuvA</fullName>
    </recommendedName>
</protein>
<reference evidence="8 9" key="1">
    <citation type="submission" date="2018-10" db="EMBL/GenBank/DDBJ databases">
        <title>Draft Genome Sequence of Anaerotignum sp. KCTC 15736.</title>
        <authorList>
            <person name="Choi S.H."/>
            <person name="Kim J.S."/>
            <person name="Kang S.W."/>
            <person name="Lee J.S."/>
            <person name="Park S.H."/>
        </authorList>
    </citation>
    <scope>NUCLEOTIDE SEQUENCE [LARGE SCALE GENOMIC DNA]</scope>
    <source>
        <strain evidence="8 9">KCTC 15736</strain>
    </source>
</reference>
<keyword evidence="5 6" id="KW-0234">DNA repair</keyword>
<keyword evidence="8" id="KW-0347">Helicase</keyword>
<keyword evidence="8" id="KW-0378">Hydrolase</keyword>
<dbReference type="Pfam" id="PF14520">
    <property type="entry name" value="HHH_5"/>
    <property type="match status" value="1"/>
</dbReference>
<keyword evidence="9" id="KW-1185">Reference proteome</keyword>
<keyword evidence="8" id="KW-0547">Nucleotide-binding</keyword>
<evidence type="ECO:0000259" key="7">
    <source>
        <dbReference type="SMART" id="SM00278"/>
    </source>
</evidence>
<feature type="domain" description="Helix-hairpin-helix DNA-binding motif class 1" evidence="7">
    <location>
        <begin position="85"/>
        <end position="104"/>
    </location>
</feature>
<dbReference type="InterPro" id="IPR036267">
    <property type="entry name" value="RuvA_C_sf"/>
</dbReference>
<dbReference type="GO" id="GO:0006310">
    <property type="term" value="P:DNA recombination"/>
    <property type="evidence" value="ECO:0007669"/>
    <property type="project" value="UniProtKB-UniRule"/>
</dbReference>
<proteinExistence type="inferred from homology"/>
<evidence type="ECO:0000256" key="2">
    <source>
        <dbReference type="ARBA" id="ARBA00022763"/>
    </source>
</evidence>
<name>A0A401LGS1_9FIRM</name>
<evidence type="ECO:0000256" key="6">
    <source>
        <dbReference type="HAMAP-Rule" id="MF_00031"/>
    </source>
</evidence>
<dbReference type="InterPro" id="IPR003583">
    <property type="entry name" value="Hlx-hairpin-Hlx_DNA-bd_motif"/>
</dbReference>
<keyword evidence="3 6" id="KW-0238">DNA-binding</keyword>
<dbReference type="Pfam" id="PF01330">
    <property type="entry name" value="RuvA_N"/>
    <property type="match status" value="1"/>
</dbReference>
<dbReference type="EMBL" id="BHVZ01000014">
    <property type="protein sequence ID" value="GCB30697.1"/>
    <property type="molecule type" value="Genomic_DNA"/>
</dbReference>
<dbReference type="SMART" id="SM00278">
    <property type="entry name" value="HhH1"/>
    <property type="match status" value="2"/>
</dbReference>
<dbReference type="Gene3D" id="2.40.50.140">
    <property type="entry name" value="Nucleic acid-binding proteins"/>
    <property type="match status" value="1"/>
</dbReference>
<dbReference type="InterPro" id="IPR012340">
    <property type="entry name" value="NA-bd_OB-fold"/>
</dbReference>
<dbReference type="GO" id="GO:0005737">
    <property type="term" value="C:cytoplasm"/>
    <property type="evidence" value="ECO:0007669"/>
    <property type="project" value="UniProtKB-SubCell"/>
</dbReference>
<comment type="caution">
    <text evidence="6">Lacks conserved residue(s) required for the propagation of feature annotation.</text>
</comment>
<dbReference type="GO" id="GO:0005524">
    <property type="term" value="F:ATP binding"/>
    <property type="evidence" value="ECO:0007669"/>
    <property type="project" value="InterPro"/>
</dbReference>
<comment type="subunit">
    <text evidence="6">Homotetramer. Forms an RuvA(8)-RuvB(12)-Holliday junction (HJ) complex. HJ DNA is sandwiched between 2 RuvA tetramers; dsDNA enters through RuvA and exits via RuvB. An RuvB hexamer assembles on each DNA strand where it exits the tetramer. Each RuvB hexamer is contacted by two RuvA subunits (via domain III) on 2 adjacent RuvB subunits; this complex drives branch migration. In the full resolvosome a probable DNA-RuvA(4)-RuvB(12)-RuvC(2) complex forms which resolves the HJ.</text>
</comment>
<gene>
    <name evidence="6 8" type="primary">ruvA</name>
    <name evidence="8" type="ORF">KGMB03357_23580</name>
</gene>
<evidence type="ECO:0000256" key="5">
    <source>
        <dbReference type="ARBA" id="ARBA00023204"/>
    </source>
</evidence>
<sequence length="214" mass="22853">MFSCILKKFGESMISYIKGTLERRGENDIIVEAGGIGYRIFVSPATLAKLPQTGEAVQIFTYFSVKEDGMSLYGFAAREEQEMFEKLLLVNGVGPKGALGFLSVLNPSEIVMAILSDDVKTLSKAPGVGRKTAQRVILDLKDKFKTEDAVSSFEGAAGIAESVGGGDAKFEAIDAMTALGYSRSEAAQAVNAVAAEGMTTEDILKAALKRMITF</sequence>
<evidence type="ECO:0000256" key="4">
    <source>
        <dbReference type="ARBA" id="ARBA00023172"/>
    </source>
</evidence>
<dbReference type="Proteomes" id="UP000287361">
    <property type="component" value="Unassembled WGS sequence"/>
</dbReference>
<dbReference type="CDD" id="cd14332">
    <property type="entry name" value="UBA_RuvA_C"/>
    <property type="match status" value="1"/>
</dbReference>
<dbReference type="InterPro" id="IPR000085">
    <property type="entry name" value="RuvA"/>
</dbReference>
<comment type="function">
    <text evidence="6">The RuvA-RuvB-RuvC complex processes Holliday junction (HJ) DNA during genetic recombination and DNA repair, while the RuvA-RuvB complex plays an important role in the rescue of blocked DNA replication forks via replication fork reversal (RFR). RuvA specifically binds to HJ cruciform DNA, conferring on it an open structure. The RuvB hexamer acts as an ATP-dependent pump, pulling dsDNA into and through the RuvAB complex. HJ branch migration allows RuvC to scan DNA until it finds its consensus sequence, where it cleaves and resolves the cruciform DNA.</text>
</comment>
<dbReference type="SUPFAM" id="SSF47781">
    <property type="entry name" value="RuvA domain 2-like"/>
    <property type="match status" value="1"/>
</dbReference>
<evidence type="ECO:0000313" key="9">
    <source>
        <dbReference type="Proteomes" id="UP000287361"/>
    </source>
</evidence>
<dbReference type="SUPFAM" id="SSF50249">
    <property type="entry name" value="Nucleic acid-binding proteins"/>
    <property type="match status" value="1"/>
</dbReference>
<dbReference type="NCBIfam" id="TIGR00084">
    <property type="entry name" value="ruvA"/>
    <property type="match status" value="1"/>
</dbReference>
<dbReference type="GO" id="GO:0006281">
    <property type="term" value="P:DNA repair"/>
    <property type="evidence" value="ECO:0007669"/>
    <property type="project" value="UniProtKB-UniRule"/>
</dbReference>
<dbReference type="Gene3D" id="1.10.150.20">
    <property type="entry name" value="5' to 3' exonuclease, C-terminal subdomain"/>
    <property type="match status" value="1"/>
</dbReference>